<keyword evidence="3" id="KW-1185">Reference proteome</keyword>
<name>A0A8X7W3Z4_BRACI</name>
<evidence type="ECO:0000313" key="2">
    <source>
        <dbReference type="EMBL" id="KAG2322952.1"/>
    </source>
</evidence>
<accession>A0A8X7W3Z4</accession>
<proteinExistence type="predicted"/>
<evidence type="ECO:0000313" key="3">
    <source>
        <dbReference type="Proteomes" id="UP000886595"/>
    </source>
</evidence>
<dbReference type="AlphaFoldDB" id="A0A8X7W3Z4"/>
<dbReference type="EMBL" id="JAAMPC010000003">
    <property type="protein sequence ID" value="KAG2322951.1"/>
    <property type="molecule type" value="Genomic_DNA"/>
</dbReference>
<evidence type="ECO:0000313" key="1">
    <source>
        <dbReference type="EMBL" id="KAG2322951.1"/>
    </source>
</evidence>
<gene>
    <name evidence="1" type="ORF">Bca52824_016164</name>
    <name evidence="2" type="ORF">Bca52824_016165</name>
</gene>
<protein>
    <submittedName>
        <fullName evidence="1">Uncharacterized protein</fullName>
    </submittedName>
</protein>
<reference evidence="1 3" key="1">
    <citation type="submission" date="2020-02" db="EMBL/GenBank/DDBJ databases">
        <authorList>
            <person name="Ma Q."/>
            <person name="Huang Y."/>
            <person name="Song X."/>
            <person name="Pei D."/>
        </authorList>
    </citation>
    <scope>NUCLEOTIDE SEQUENCE [LARGE SCALE GENOMIC DNA]</scope>
    <source>
        <strain evidence="1">Sxm20200214</strain>
        <tissue evidence="1">Leaf</tissue>
    </source>
</reference>
<organism evidence="1 3">
    <name type="scientific">Brassica carinata</name>
    <name type="common">Ethiopian mustard</name>
    <name type="synonym">Abyssinian cabbage</name>
    <dbReference type="NCBI Taxonomy" id="52824"/>
    <lineage>
        <taxon>Eukaryota</taxon>
        <taxon>Viridiplantae</taxon>
        <taxon>Streptophyta</taxon>
        <taxon>Embryophyta</taxon>
        <taxon>Tracheophyta</taxon>
        <taxon>Spermatophyta</taxon>
        <taxon>Magnoliopsida</taxon>
        <taxon>eudicotyledons</taxon>
        <taxon>Gunneridae</taxon>
        <taxon>Pentapetalae</taxon>
        <taxon>rosids</taxon>
        <taxon>malvids</taxon>
        <taxon>Brassicales</taxon>
        <taxon>Brassicaceae</taxon>
        <taxon>Brassiceae</taxon>
        <taxon>Brassica</taxon>
    </lineage>
</organism>
<dbReference type="EMBL" id="JAAMPC010000003">
    <property type="protein sequence ID" value="KAG2322952.1"/>
    <property type="molecule type" value="Genomic_DNA"/>
</dbReference>
<sequence length="64" mass="6786">METSPLGSINVENAFSEVFKQIHQVVSKTAMETGGYSDSGNFPSKGEKIDVDVSAVKKTGCCSN</sequence>
<dbReference type="Proteomes" id="UP000886595">
    <property type="component" value="Unassembled WGS sequence"/>
</dbReference>
<comment type="caution">
    <text evidence="1">The sequence shown here is derived from an EMBL/GenBank/DDBJ whole genome shotgun (WGS) entry which is preliminary data.</text>
</comment>